<dbReference type="EMBL" id="BART01035268">
    <property type="protein sequence ID" value="GAH12735.1"/>
    <property type="molecule type" value="Genomic_DNA"/>
</dbReference>
<accession>X1DX00</accession>
<name>X1DX00_9ZZZZ</name>
<dbReference type="PANTHER" id="PTHR35810">
    <property type="entry name" value="CYTOPLASMIC PROTEIN-RELATED"/>
    <property type="match status" value="1"/>
</dbReference>
<dbReference type="PANTHER" id="PTHR35810:SF1">
    <property type="entry name" value="CYTOPLASMIC PROTEIN"/>
    <property type="match status" value="1"/>
</dbReference>
<comment type="caution">
    <text evidence="1">The sequence shown here is derived from an EMBL/GenBank/DDBJ whole genome shotgun (WGS) entry which is preliminary data.</text>
</comment>
<feature type="non-terminal residue" evidence="1">
    <location>
        <position position="75"/>
    </location>
</feature>
<evidence type="ECO:0000313" key="1">
    <source>
        <dbReference type="EMBL" id="GAH12735.1"/>
    </source>
</evidence>
<proteinExistence type="predicted"/>
<protein>
    <recommendedName>
        <fullName evidence="2">Virulence protein</fullName>
    </recommendedName>
</protein>
<evidence type="ECO:0008006" key="2">
    <source>
        <dbReference type="Google" id="ProtNLM"/>
    </source>
</evidence>
<dbReference type="Pfam" id="PF13310">
    <property type="entry name" value="Virulence_RhuM"/>
    <property type="match status" value="1"/>
</dbReference>
<gene>
    <name evidence="1" type="ORF">S01H4_59979</name>
</gene>
<dbReference type="AlphaFoldDB" id="X1DX00"/>
<sequence>MDKKSTCAKIAQVAQDGKKRQILIYNLDTIISVGYRVNSKRGTQFCIWATNVLKEHLIEGYTILLFLWFLNENGI</sequence>
<reference evidence="1" key="1">
    <citation type="journal article" date="2014" name="Front. Microbiol.">
        <title>High frequency of phylogenetically diverse reductive dehalogenase-homologous genes in deep subseafloor sedimentary metagenomes.</title>
        <authorList>
            <person name="Kawai M."/>
            <person name="Futagami T."/>
            <person name="Toyoda A."/>
            <person name="Takaki Y."/>
            <person name="Nishi S."/>
            <person name="Hori S."/>
            <person name="Arai W."/>
            <person name="Tsubouchi T."/>
            <person name="Morono Y."/>
            <person name="Uchiyama I."/>
            <person name="Ito T."/>
            <person name="Fujiyama A."/>
            <person name="Inagaki F."/>
            <person name="Takami H."/>
        </authorList>
    </citation>
    <scope>NUCLEOTIDE SEQUENCE</scope>
    <source>
        <strain evidence="1">Expedition CK06-06</strain>
    </source>
</reference>
<organism evidence="1">
    <name type="scientific">marine sediment metagenome</name>
    <dbReference type="NCBI Taxonomy" id="412755"/>
    <lineage>
        <taxon>unclassified sequences</taxon>
        <taxon>metagenomes</taxon>
        <taxon>ecological metagenomes</taxon>
    </lineage>
</organism>
<dbReference type="InterPro" id="IPR011204">
    <property type="entry name" value="Virulence_RhuM-like"/>
</dbReference>